<feature type="domain" description="Phorbol-ester/DAG-type" evidence="9">
    <location>
        <begin position="1158"/>
        <end position="1206"/>
    </location>
</feature>
<dbReference type="PROSITE" id="PS50016">
    <property type="entry name" value="ZF_PHD_2"/>
    <property type="match status" value="1"/>
</dbReference>
<dbReference type="PANTHER" id="PTHR46508:SF1">
    <property type="entry name" value="PHD FINGER FAMILY PROTEIN"/>
    <property type="match status" value="1"/>
</dbReference>
<dbReference type="InterPro" id="IPR013083">
    <property type="entry name" value="Znf_RING/FYVE/PHD"/>
</dbReference>
<dbReference type="SMART" id="SM00249">
    <property type="entry name" value="PHD"/>
    <property type="match status" value="4"/>
</dbReference>
<keyword evidence="3 6" id="KW-0863">Zinc-finger</keyword>
<dbReference type="Pfam" id="PF00628">
    <property type="entry name" value="PHD"/>
    <property type="match status" value="1"/>
</dbReference>
<feature type="compositionally biased region" description="Basic residues" evidence="7">
    <location>
        <begin position="931"/>
        <end position="941"/>
    </location>
</feature>
<reference evidence="11 12" key="1">
    <citation type="journal article" date="2015" name="Proc. Natl. Acad. Sci. U.S.A.">
        <title>The resurrection genome of Boea hygrometrica: A blueprint for survival of dehydration.</title>
        <authorList>
            <person name="Xiao L."/>
            <person name="Yang G."/>
            <person name="Zhang L."/>
            <person name="Yang X."/>
            <person name="Zhao S."/>
            <person name="Ji Z."/>
            <person name="Zhou Q."/>
            <person name="Hu M."/>
            <person name="Wang Y."/>
            <person name="Chen M."/>
            <person name="Xu Y."/>
            <person name="Jin H."/>
            <person name="Xiao X."/>
            <person name="Hu G."/>
            <person name="Bao F."/>
            <person name="Hu Y."/>
            <person name="Wan P."/>
            <person name="Li L."/>
            <person name="Deng X."/>
            <person name="Kuang T."/>
            <person name="Xiang C."/>
            <person name="Zhu J.K."/>
            <person name="Oliver M.J."/>
            <person name="He Y."/>
        </authorList>
    </citation>
    <scope>NUCLEOTIDE SEQUENCE [LARGE SCALE GENOMIC DNA]</scope>
    <source>
        <strain evidence="12">cv. XS01</strain>
    </source>
</reference>
<dbReference type="OrthoDB" id="784962at2759"/>
<dbReference type="InterPro" id="IPR019787">
    <property type="entry name" value="Znf_PHD-finger"/>
</dbReference>
<dbReference type="PANTHER" id="PTHR46508">
    <property type="entry name" value="PHD FINGER FAMILY PROTEIN"/>
    <property type="match status" value="1"/>
</dbReference>
<dbReference type="Gene3D" id="3.30.40.10">
    <property type="entry name" value="Zinc/RING finger domain, C3HC4 (zinc finger)"/>
    <property type="match status" value="1"/>
</dbReference>
<comment type="subcellular location">
    <subcellularLocation>
        <location evidence="1">Nucleus</location>
    </subcellularLocation>
</comment>
<evidence type="ECO:0000313" key="11">
    <source>
        <dbReference type="EMBL" id="KZV47178.1"/>
    </source>
</evidence>
<protein>
    <submittedName>
        <fullName evidence="11">Uncharacterized protein</fullName>
    </submittedName>
</protein>
<dbReference type="PROSITE" id="PS50081">
    <property type="entry name" value="ZF_DAG_PE_2"/>
    <property type="match status" value="1"/>
</dbReference>
<evidence type="ECO:0000256" key="5">
    <source>
        <dbReference type="ARBA" id="ARBA00023242"/>
    </source>
</evidence>
<dbReference type="Pfam" id="PF15612">
    <property type="entry name" value="WHIM1"/>
    <property type="match status" value="1"/>
</dbReference>
<keyword evidence="12" id="KW-1185">Reference proteome</keyword>
<feature type="domain" description="PHD-type" evidence="8">
    <location>
        <begin position="433"/>
        <end position="480"/>
    </location>
</feature>
<dbReference type="InterPro" id="IPR002219">
    <property type="entry name" value="PKC_DAG/PE"/>
</dbReference>
<dbReference type="SMART" id="SM00571">
    <property type="entry name" value="DDT"/>
    <property type="match status" value="1"/>
</dbReference>
<dbReference type="GO" id="GO:0005634">
    <property type="term" value="C:nucleus"/>
    <property type="evidence" value="ECO:0007669"/>
    <property type="project" value="UniProtKB-SubCell"/>
</dbReference>
<dbReference type="InterPro" id="IPR047365">
    <property type="entry name" value="Tudor_AtPTM-like"/>
</dbReference>
<evidence type="ECO:0000256" key="4">
    <source>
        <dbReference type="ARBA" id="ARBA00022833"/>
    </source>
</evidence>
<dbReference type="Proteomes" id="UP000250235">
    <property type="component" value="Unassembled WGS sequence"/>
</dbReference>
<dbReference type="InterPro" id="IPR028942">
    <property type="entry name" value="WHIM1_dom"/>
</dbReference>
<dbReference type="CDD" id="cd20401">
    <property type="entry name" value="Tudor_AtPTM-like"/>
    <property type="match status" value="1"/>
</dbReference>
<dbReference type="PROSITE" id="PS50827">
    <property type="entry name" value="DDT"/>
    <property type="match status" value="1"/>
</dbReference>
<evidence type="ECO:0000313" key="12">
    <source>
        <dbReference type="Proteomes" id="UP000250235"/>
    </source>
</evidence>
<feature type="region of interest" description="Disordered" evidence="7">
    <location>
        <begin position="921"/>
        <end position="941"/>
    </location>
</feature>
<evidence type="ECO:0000259" key="8">
    <source>
        <dbReference type="PROSITE" id="PS50016"/>
    </source>
</evidence>
<dbReference type="InterPro" id="IPR056618">
    <property type="entry name" value="Chromo_PTM"/>
</dbReference>
<feature type="compositionally biased region" description="Polar residues" evidence="7">
    <location>
        <begin position="921"/>
        <end position="930"/>
    </location>
</feature>
<dbReference type="GO" id="GO:0000785">
    <property type="term" value="C:chromatin"/>
    <property type="evidence" value="ECO:0007669"/>
    <property type="project" value="UniProtKB-ARBA"/>
</dbReference>
<dbReference type="InterPro" id="IPR011011">
    <property type="entry name" value="Znf_FYVE_PHD"/>
</dbReference>
<evidence type="ECO:0000259" key="10">
    <source>
        <dbReference type="PROSITE" id="PS50827"/>
    </source>
</evidence>
<dbReference type="Gene3D" id="2.60.120.650">
    <property type="entry name" value="Cupin"/>
    <property type="match status" value="1"/>
</dbReference>
<evidence type="ECO:0000256" key="2">
    <source>
        <dbReference type="ARBA" id="ARBA00022723"/>
    </source>
</evidence>
<dbReference type="InterPro" id="IPR001965">
    <property type="entry name" value="Znf_PHD"/>
</dbReference>
<evidence type="ECO:0000256" key="6">
    <source>
        <dbReference type="PROSITE-ProRule" id="PRU00146"/>
    </source>
</evidence>
<keyword evidence="5" id="KW-0539">Nucleus</keyword>
<evidence type="ECO:0000256" key="3">
    <source>
        <dbReference type="ARBA" id="ARBA00022771"/>
    </source>
</evidence>
<name>A0A2Z7CJR4_9LAMI</name>
<keyword evidence="2" id="KW-0479">Metal-binding</keyword>
<gene>
    <name evidence="11" type="ORF">F511_05229</name>
</gene>
<evidence type="ECO:0000259" key="9">
    <source>
        <dbReference type="PROSITE" id="PS50081"/>
    </source>
</evidence>
<dbReference type="SUPFAM" id="SSF57903">
    <property type="entry name" value="FYVE/PHD zinc finger"/>
    <property type="match status" value="2"/>
</dbReference>
<feature type="domain" description="DDT" evidence="10">
    <location>
        <begin position="209"/>
        <end position="269"/>
    </location>
</feature>
<sequence length="1673" mass="187477">MESEMAEPPPPKRRGRKRKIIDVQNATVDCDGKKVLQTRSLKLVGRYVLKEFHGSGLFLGKIVSYNSGLYRISYEDGDSEDLNSGELRSCLVEDGDLIGKWPDKKEKLDSLLSKEVNPEVLKVENMVTGYADQVDLSLPVESKNDESGNFEVEKVLPVADADANADADADSSSDSCENARDQDSVLDVEVPFIPPPELPPSSGHIGVPEEYVSHLLSVYTLLRSFSVQLFLYPFGLDEFVGALNCSVANTLLDSVHVALMHVLKRHFERLSSEGSELALKCLRCLDWSLLDALTWPVYLVHYLLLMGYTNGPDWKDFHTHSLERDYYTLSAGRKLIVLQMLCDDVLDSDELRAEMDTREESEVGIDVDRSAVFASTGVTRRVHPRYSKTSTCNDRQVTQGAGEHHEIQSIMSYSMGSQVGEPLGSSTNKDGNGDECRLCGMDGFLLCCDGCPSSYHSRCLGLNKMHIAEGSWYCPECKINATEPKLSCGTDLRGGNICGIDPYKQVFVATCDHLLVLDASNDSWACLRYYDSNDIPRVLHSLHSKAEHVTLYSDICREIMHCWELPGNILPRYEVSETGLLLANGESSGECTAQSLSLLYKSGQDMNAVNNVGSCVSGISSAEMANSDHINCVQAPDQPETTGPLLFSGLTAQPVDPCEFSQQSTSSVTGTFTLTTKINNGSVIGNSRSHQELDNGVNRNMYGRQHGGCLYMGSSFNPIDYINYYLHGDFAASAAVNLAVLSSEENQVPESRHLHNRRKGLSDSVSLQMKAFSMAAMRFFWPNAEKKLVEVPRERCSWCFSCKAPVSSRRGCLLNAAVSNSMKGSSKVLSGVRPINIGDGRLPGIATYILFMEESLRGLLVGPFLSDAFRVRWRKQVERASTCNAIKIVLLELEENIRKIALSEDWTRLFDGISNQPSTSQVAVSVTGSTQKRRPGRRGRKPSTVVDVAVDDCQDEQSDFTWWRGGSLSKLVLQRGFLPRSVIRKAARKGCAKKIPGLYYLEGQETPKRTRQLVWRSAVEMSRSTAQLAHQVRCLDFNVRWSDLVRPEQVAYDGKGPETEASAFRNAFVSDKKIVAHEIRYCVAFGNQKHLPSRVMKNIAEIEQMTNDGKERYWFSEARIPLYLIKEYEEKTKKDKPVDQLSKLQRKQLKALHKNIFAYLYLKRDNMEKDYCCSCNLDLLYRNAVQCNACQGFCHDQCASSSTVNVNEEVEFFITCKRCCETRVGTQVESSNGSPTSPLLLHGQDIKKAGTAKKIAKKSKIKNWGLIWGKKNCEATSSVFRLKNILLRGNPHLDLIQPSCRLCNQPCNSALMYIRCETCECWFHADALELDESKIFSLIGFKCCKCRRIRSPVCPHMDTEKKKALEEKLEQKQPSKQEILDIESGSGLIGEQYKENSPAYSTLPIKTDISHLTADNPLLFSLSEVEQLTEDKSEVEYGRNNSSVSVPGPRKLPVRRLVRQENRLDYPCPGEPFQDKSNATNFTEKLPFRRRTTQVNNLDCNSSTNSFQFKASEKLETNGMSYMQESSSPPQVEWVVSNGNFDDGITLDYDSLGCDDMDFEPQTYFSFNELLASDDVGLTNGNESLENATETWERSSLPENGSLKISYDQEEPTLSLETLNHFVPPCKMCSHTEPYPDLSCQECGMWIHSHCSPWVETPSWENGWKCGHCREWR</sequence>
<dbReference type="CDD" id="cd15489">
    <property type="entry name" value="PHD_SF"/>
    <property type="match status" value="2"/>
</dbReference>
<keyword evidence="4" id="KW-0862">Zinc</keyword>
<dbReference type="InterPro" id="IPR019786">
    <property type="entry name" value="Zinc_finger_PHD-type_CS"/>
</dbReference>
<evidence type="ECO:0000256" key="1">
    <source>
        <dbReference type="ARBA" id="ARBA00004123"/>
    </source>
</evidence>
<evidence type="ECO:0000256" key="7">
    <source>
        <dbReference type="SAM" id="MobiDB-lite"/>
    </source>
</evidence>
<dbReference type="Pfam" id="PF21743">
    <property type="entry name" value="PTM_DIR17_Tudor"/>
    <property type="match status" value="1"/>
</dbReference>
<feature type="region of interest" description="Disordered" evidence="7">
    <location>
        <begin position="1431"/>
        <end position="1450"/>
    </location>
</feature>
<accession>A0A2Z7CJR4</accession>
<dbReference type="GO" id="GO:0008270">
    <property type="term" value="F:zinc ion binding"/>
    <property type="evidence" value="ECO:0007669"/>
    <property type="project" value="UniProtKB-KW"/>
</dbReference>
<organism evidence="11 12">
    <name type="scientific">Dorcoceras hygrometricum</name>
    <dbReference type="NCBI Taxonomy" id="472368"/>
    <lineage>
        <taxon>Eukaryota</taxon>
        <taxon>Viridiplantae</taxon>
        <taxon>Streptophyta</taxon>
        <taxon>Embryophyta</taxon>
        <taxon>Tracheophyta</taxon>
        <taxon>Spermatophyta</taxon>
        <taxon>Magnoliopsida</taxon>
        <taxon>eudicotyledons</taxon>
        <taxon>Gunneridae</taxon>
        <taxon>Pentapetalae</taxon>
        <taxon>asterids</taxon>
        <taxon>lamiids</taxon>
        <taxon>Lamiales</taxon>
        <taxon>Gesneriaceae</taxon>
        <taxon>Didymocarpoideae</taxon>
        <taxon>Trichosporeae</taxon>
        <taxon>Loxocarpinae</taxon>
        <taxon>Dorcoceras</taxon>
    </lineage>
</organism>
<dbReference type="Pfam" id="PF24294">
    <property type="entry name" value="Chromo_PTM"/>
    <property type="match status" value="1"/>
</dbReference>
<dbReference type="Pfam" id="PF02791">
    <property type="entry name" value="DDT"/>
    <property type="match status" value="1"/>
</dbReference>
<proteinExistence type="predicted"/>
<dbReference type="PROSITE" id="PS01359">
    <property type="entry name" value="ZF_PHD_1"/>
    <property type="match status" value="1"/>
</dbReference>
<dbReference type="EMBL" id="KQ995304">
    <property type="protein sequence ID" value="KZV47178.1"/>
    <property type="molecule type" value="Genomic_DNA"/>
</dbReference>
<dbReference type="InterPro" id="IPR018501">
    <property type="entry name" value="DDT_dom"/>
</dbReference>